<gene>
    <name evidence="1" type="ORF">B0X71_10565</name>
</gene>
<evidence type="ECO:0000313" key="1">
    <source>
        <dbReference type="EMBL" id="AQQ53472.1"/>
    </source>
</evidence>
<organism evidence="1 2">
    <name type="scientific">Planococcus lenghuensis</name>
    <dbReference type="NCBI Taxonomy" id="2213202"/>
    <lineage>
        <taxon>Bacteria</taxon>
        <taxon>Bacillati</taxon>
        <taxon>Bacillota</taxon>
        <taxon>Bacilli</taxon>
        <taxon>Bacillales</taxon>
        <taxon>Caryophanaceae</taxon>
        <taxon>Planococcus</taxon>
    </lineage>
</organism>
<evidence type="ECO:0008006" key="3">
    <source>
        <dbReference type="Google" id="ProtNLM"/>
    </source>
</evidence>
<proteinExistence type="predicted"/>
<protein>
    <recommendedName>
        <fullName evidence="3">Lipoprotein</fullName>
    </recommendedName>
</protein>
<sequence>MRKKSIAIMLAGFLAACSNEEVRRVGIVETKTEEAVMITEEQTVEDINNVIRELEWQDGDPGIGNEPPEYEVTLFIERDEDLPEQLNEFSVWVIHLGIGPAGIIVEEETGNAAELEQAEVQVFINAFTAYNLMTVPAENHSKAAAGQQNRLGGEMLLTEWKKKPPFETSESLCLGIFI</sequence>
<dbReference type="AlphaFoldDB" id="A0A1Q2L0Q0"/>
<dbReference type="PROSITE" id="PS51257">
    <property type="entry name" value="PROKAR_LIPOPROTEIN"/>
    <property type="match status" value="1"/>
</dbReference>
<name>A0A1Q2L0Q0_9BACL</name>
<keyword evidence="2" id="KW-1185">Reference proteome</keyword>
<accession>A0A1Q2L0Q0</accession>
<dbReference type="RefSeq" id="WP_077589370.1">
    <property type="nucleotide sequence ID" value="NZ_CP019640.1"/>
</dbReference>
<dbReference type="OrthoDB" id="2437675at2"/>
<dbReference type="EMBL" id="CP019640">
    <property type="protein sequence ID" value="AQQ53472.1"/>
    <property type="molecule type" value="Genomic_DNA"/>
</dbReference>
<dbReference type="KEGG" id="pmar:B0X71_10565"/>
<reference evidence="1 2" key="1">
    <citation type="submission" date="2017-02" db="EMBL/GenBank/DDBJ databases">
        <title>The complete genomic sequence of a novel cold adapted crude oil-degrading bacterium Planococcus qaidamina Y42.</title>
        <authorList>
            <person name="Yang R."/>
        </authorList>
    </citation>
    <scope>NUCLEOTIDE SEQUENCE [LARGE SCALE GENOMIC DNA]</scope>
    <source>
        <strain evidence="1 2">Y42</strain>
    </source>
</reference>
<evidence type="ECO:0000313" key="2">
    <source>
        <dbReference type="Proteomes" id="UP000188184"/>
    </source>
</evidence>
<dbReference type="Proteomes" id="UP000188184">
    <property type="component" value="Chromosome"/>
</dbReference>